<evidence type="ECO:0000313" key="1">
    <source>
        <dbReference type="EMBL" id="KKJ77731.1"/>
    </source>
</evidence>
<evidence type="ECO:0000313" key="2">
    <source>
        <dbReference type="Proteomes" id="UP000034491"/>
    </source>
</evidence>
<dbReference type="SUPFAM" id="SSF48452">
    <property type="entry name" value="TPR-like"/>
    <property type="match status" value="1"/>
</dbReference>
<dbReference type="InterPro" id="IPR010323">
    <property type="entry name" value="DUF924"/>
</dbReference>
<sequence>MWQNVDLLGECTVIDDVLDFWLADGMDRKWFFKDPAFDREVAEKLGPLYERASAGEFDHWAETPKGCLALCILLDQAPRNLFRNDPKTFATDKKALGIAQKAVDKGWHKELPQRERNFILLPFEHSEDLAMQEKSLELYQDMDENPDWLSYAKKHEVIIRRFGRFPHRNKVLGRESTPEEIEFLKQPGSSF</sequence>
<protein>
    <submittedName>
        <fullName evidence="1">Membrane protein</fullName>
    </submittedName>
</protein>
<accession>A0A0M2R7V1</accession>
<dbReference type="EMBL" id="LANI01000003">
    <property type="protein sequence ID" value="KKJ77731.1"/>
    <property type="molecule type" value="Genomic_DNA"/>
</dbReference>
<gene>
    <name evidence="1" type="ORF">WH95_04590</name>
</gene>
<comment type="caution">
    <text evidence="1">The sequence shown here is derived from an EMBL/GenBank/DDBJ whole genome shotgun (WGS) entry which is preliminary data.</text>
</comment>
<name>A0A0M2R7V1_9PROT</name>
<dbReference type="Pfam" id="PF06041">
    <property type="entry name" value="DUF924"/>
    <property type="match status" value="1"/>
</dbReference>
<dbReference type="AlphaFoldDB" id="A0A0M2R7V1"/>
<reference evidence="1 2" key="1">
    <citation type="submission" date="2015-03" db="EMBL/GenBank/DDBJ databases">
        <title>Genome sequence of Kiloniella sp. P1-1, isolated from the gut microflora of Pacific white shrimp, Penaeus vannamei.</title>
        <authorList>
            <person name="Shao Z."/>
            <person name="Wang L."/>
            <person name="Li X."/>
        </authorList>
    </citation>
    <scope>NUCLEOTIDE SEQUENCE [LARGE SCALE GENOMIC DNA]</scope>
    <source>
        <strain evidence="1 2">P1-1</strain>
    </source>
</reference>
<dbReference type="Gene3D" id="1.20.58.320">
    <property type="entry name" value="TPR-like"/>
    <property type="match status" value="1"/>
</dbReference>
<dbReference type="Proteomes" id="UP000034491">
    <property type="component" value="Unassembled WGS sequence"/>
</dbReference>
<keyword evidence="2" id="KW-1185">Reference proteome</keyword>
<dbReference type="InterPro" id="IPR011990">
    <property type="entry name" value="TPR-like_helical_dom_sf"/>
</dbReference>
<dbReference type="Gene3D" id="1.25.40.10">
    <property type="entry name" value="Tetratricopeptide repeat domain"/>
    <property type="match status" value="1"/>
</dbReference>
<proteinExistence type="predicted"/>
<dbReference type="PATRIC" id="fig|1549748.8.peg.2398"/>
<dbReference type="STRING" id="1549748.WH95_04590"/>
<organism evidence="1 2">
    <name type="scientific">Kiloniella litopenaei</name>
    <dbReference type="NCBI Taxonomy" id="1549748"/>
    <lineage>
        <taxon>Bacteria</taxon>
        <taxon>Pseudomonadati</taxon>
        <taxon>Pseudomonadota</taxon>
        <taxon>Alphaproteobacteria</taxon>
        <taxon>Rhodospirillales</taxon>
        <taxon>Kiloniellaceae</taxon>
        <taxon>Kiloniella</taxon>
    </lineage>
</organism>